<organism evidence="1 2">
    <name type="scientific">Melia azedarach</name>
    <name type="common">Chinaberry tree</name>
    <dbReference type="NCBI Taxonomy" id="155640"/>
    <lineage>
        <taxon>Eukaryota</taxon>
        <taxon>Viridiplantae</taxon>
        <taxon>Streptophyta</taxon>
        <taxon>Embryophyta</taxon>
        <taxon>Tracheophyta</taxon>
        <taxon>Spermatophyta</taxon>
        <taxon>Magnoliopsida</taxon>
        <taxon>eudicotyledons</taxon>
        <taxon>Gunneridae</taxon>
        <taxon>Pentapetalae</taxon>
        <taxon>rosids</taxon>
        <taxon>malvids</taxon>
        <taxon>Sapindales</taxon>
        <taxon>Meliaceae</taxon>
        <taxon>Melia</taxon>
    </lineage>
</organism>
<dbReference type="Proteomes" id="UP001164539">
    <property type="component" value="Chromosome 11"/>
</dbReference>
<reference evidence="1 2" key="1">
    <citation type="journal article" date="2023" name="Science">
        <title>Complex scaffold remodeling in plant triterpene biosynthesis.</title>
        <authorList>
            <person name="De La Pena R."/>
            <person name="Hodgson H."/>
            <person name="Liu J.C."/>
            <person name="Stephenson M.J."/>
            <person name="Martin A.C."/>
            <person name="Owen C."/>
            <person name="Harkess A."/>
            <person name="Leebens-Mack J."/>
            <person name="Jimenez L.E."/>
            <person name="Osbourn A."/>
            <person name="Sattely E.S."/>
        </authorList>
    </citation>
    <scope>NUCLEOTIDE SEQUENCE [LARGE SCALE GENOMIC DNA]</scope>
    <source>
        <strain evidence="2">cv. JPN11</strain>
        <tissue evidence="1">Leaf</tissue>
    </source>
</reference>
<evidence type="ECO:0000313" key="2">
    <source>
        <dbReference type="Proteomes" id="UP001164539"/>
    </source>
</evidence>
<proteinExistence type="predicted"/>
<name>A0ACC1X7R2_MELAZ</name>
<sequence length="858" mass="96061">MEERSNSSSSKTAREETDDWRTRLTPQVRRKVLDTILGSLKMSSSDPDAQTLLTKVVEQFEENVFHQARTKEDYARTISRKLKSINKPVHQNAGVSSSNPVDKQQQQESQHFLKHKVHQPNNGVIHVGDSHNNHDHQQQQRIVSQSSPLCSQNQALPTESQKPPFSGQLSSAAFHQNQLVSQEYNVEQKASPFWKSMPNSIQQPVGLQSNASCLRQQHRMIGPQLKAVKLKSHEHSAHTLQVEDTTLLPKVEQRVQTVDNFYHHLDSQNQRTQEAISQRLETLTFLNPRNVNNQQKVFPSQKGLAEVSSASSAPTAPSYKANMDEFHDRAYQKLQIMKKNYVPSLAYLYDILNKKCQKSLTPEIVGNYKKKISQAEKLIKVLSMPRENLVLSSMEKLESFEQAVKLFLNSFNQRNSASVQPPGGPFQISQLQQQINGQSPSSLTQPVVLSSRPNMMNSPCSGSLMKLKQQNAPISLDHAPRPEGHDIAGTQRNNFTHDATVMSFGSATKSLHQNPIINTFNRKKKVKHQMRQPQNVKQIIQSQMLQQHMQMANTQPVTASASLLCTESASPIGKQQSSATKNPLERLLKAVQSISTQALSASVSEISLAMKTVDGVPGTVCNDSEADVGENLDGRNFSSQYGCSFEGKMKHKHNISAMAPDTFSFSLREANNLRQSTGQICDVNSSETSRIKRRRIEPSNTLLDEIKYINQRLLETVIDLDSTEDIAVFDHGEGTIVRCTYNAMAFSEEFKKLYASQMSVRPLRLLVPASYPNASPVVLDTINLDSSCENNESIDISEKTILRFSLSVRKLSEPISLTKMAMTWDACARAVLWEYAQSVGGGCFISRYGKWEKCSLTA</sequence>
<accession>A0ACC1X7R2</accession>
<keyword evidence="2" id="KW-1185">Reference proteome</keyword>
<gene>
    <name evidence="1" type="ORF">OWV82_020348</name>
</gene>
<comment type="caution">
    <text evidence="1">The sequence shown here is derived from an EMBL/GenBank/DDBJ whole genome shotgun (WGS) entry which is preliminary data.</text>
</comment>
<protein>
    <submittedName>
        <fullName evidence="1">Mediator of RNA polymerase II transcription subunit 15a</fullName>
    </submittedName>
</protein>
<dbReference type="EMBL" id="CM051404">
    <property type="protein sequence ID" value="KAJ4706729.1"/>
    <property type="molecule type" value="Genomic_DNA"/>
</dbReference>
<evidence type="ECO:0000313" key="1">
    <source>
        <dbReference type="EMBL" id="KAJ4706729.1"/>
    </source>
</evidence>